<sequence>MRRKSSAAADQVDPRDLIERVAAEHSSPSVPSPRGRHADPAAASAVPATTLLAEAPVSASGRHRRARDAADTADPAGTAGTATALAIAELHEPDDRPAGGRAGNSTVIEIDRAASARRSRIRRIAPLGVGAAAILAATMVLTLLQPGTEDPSLSTALLDDSSRRSASDSTLASNPAIGSGGGTALGDAALGATDRIGEAIAAREAAERRAEERARTGGGGDRQQAPAGGAGAGGGSAPQVAGDGVQAALARGWQAIGGDEFTGSSLGGGWSAYDSAGHDGNGRRTPDAVSVENGNLVIRGDSQGNTGGIAWGTPRQYGKWEVRAQFPAGDRQYHPVILLWPSEIEWPRGGEIDFAETTSASDDVSFFLHYGADNSQVDARRTLDITQWNNYAVEWTPNAVIGYINGEEWFRSEDPQTLPPGPMHAAIQLDYFPGGGGPPAPSEMRVAWMRMYS</sequence>
<organism evidence="5 6">
    <name type="scientific">Pseudonocardia kongjuensis</name>
    <dbReference type="NCBI Taxonomy" id="102227"/>
    <lineage>
        <taxon>Bacteria</taxon>
        <taxon>Bacillati</taxon>
        <taxon>Actinomycetota</taxon>
        <taxon>Actinomycetes</taxon>
        <taxon>Pseudonocardiales</taxon>
        <taxon>Pseudonocardiaceae</taxon>
        <taxon>Pseudonocardia</taxon>
    </lineage>
</organism>
<evidence type="ECO:0000256" key="1">
    <source>
        <dbReference type="ARBA" id="ARBA00006865"/>
    </source>
</evidence>
<dbReference type="Gene3D" id="2.60.120.200">
    <property type="match status" value="1"/>
</dbReference>
<protein>
    <recommendedName>
        <fullName evidence="4">GH16 domain-containing protein</fullName>
    </recommendedName>
</protein>
<name>A0ABN1XTZ8_9PSEU</name>
<feature type="region of interest" description="Disordered" evidence="2">
    <location>
        <begin position="148"/>
        <end position="182"/>
    </location>
</feature>
<comment type="caution">
    <text evidence="5">The sequence shown here is derived from an EMBL/GenBank/DDBJ whole genome shotgun (WGS) entry which is preliminary data.</text>
</comment>
<evidence type="ECO:0000259" key="4">
    <source>
        <dbReference type="PROSITE" id="PS51762"/>
    </source>
</evidence>
<feature type="compositionally biased region" description="Basic and acidic residues" evidence="2">
    <location>
        <begin position="204"/>
        <end position="215"/>
    </location>
</feature>
<evidence type="ECO:0000313" key="6">
    <source>
        <dbReference type="Proteomes" id="UP001501414"/>
    </source>
</evidence>
<evidence type="ECO:0000256" key="2">
    <source>
        <dbReference type="SAM" id="MobiDB-lite"/>
    </source>
</evidence>
<dbReference type="RefSeq" id="WP_344022837.1">
    <property type="nucleotide sequence ID" value="NZ_BAAAJK010000011.1"/>
</dbReference>
<comment type="similarity">
    <text evidence="1">Belongs to the glycosyl hydrolase 16 family.</text>
</comment>
<dbReference type="PANTHER" id="PTHR10963">
    <property type="entry name" value="GLYCOSYL HYDROLASE-RELATED"/>
    <property type="match status" value="1"/>
</dbReference>
<dbReference type="SUPFAM" id="SSF49899">
    <property type="entry name" value="Concanavalin A-like lectins/glucanases"/>
    <property type="match status" value="1"/>
</dbReference>
<feature type="compositionally biased region" description="Basic and acidic residues" evidence="2">
    <location>
        <begin position="12"/>
        <end position="23"/>
    </location>
</feature>
<dbReference type="EMBL" id="BAAAJK010000011">
    <property type="protein sequence ID" value="GAA1390239.1"/>
    <property type="molecule type" value="Genomic_DNA"/>
</dbReference>
<dbReference type="InterPro" id="IPR050546">
    <property type="entry name" value="Glycosyl_Hydrlase_16"/>
</dbReference>
<dbReference type="PANTHER" id="PTHR10963:SF55">
    <property type="entry name" value="GLYCOSIDE HYDROLASE FAMILY 16 PROTEIN"/>
    <property type="match status" value="1"/>
</dbReference>
<dbReference type="InterPro" id="IPR013320">
    <property type="entry name" value="ConA-like_dom_sf"/>
</dbReference>
<reference evidence="5 6" key="1">
    <citation type="journal article" date="2019" name="Int. J. Syst. Evol. Microbiol.">
        <title>The Global Catalogue of Microorganisms (GCM) 10K type strain sequencing project: providing services to taxonomists for standard genome sequencing and annotation.</title>
        <authorList>
            <consortium name="The Broad Institute Genomics Platform"/>
            <consortium name="The Broad Institute Genome Sequencing Center for Infectious Disease"/>
            <person name="Wu L."/>
            <person name="Ma J."/>
        </authorList>
    </citation>
    <scope>NUCLEOTIDE SEQUENCE [LARGE SCALE GENOMIC DNA]</scope>
    <source>
        <strain evidence="5 6">JCM 11896</strain>
    </source>
</reference>
<keyword evidence="6" id="KW-1185">Reference proteome</keyword>
<dbReference type="InterPro" id="IPR000757">
    <property type="entry name" value="Beta-glucanase-like"/>
</dbReference>
<feature type="compositionally biased region" description="Low complexity" evidence="2">
    <location>
        <begin position="40"/>
        <end position="53"/>
    </location>
</feature>
<feature type="region of interest" description="Disordered" evidence="2">
    <location>
        <begin position="203"/>
        <end position="239"/>
    </location>
</feature>
<dbReference type="Proteomes" id="UP001501414">
    <property type="component" value="Unassembled WGS sequence"/>
</dbReference>
<feature type="transmembrane region" description="Helical" evidence="3">
    <location>
        <begin position="124"/>
        <end position="144"/>
    </location>
</feature>
<keyword evidence="3" id="KW-0812">Transmembrane</keyword>
<gene>
    <name evidence="5" type="ORF">GCM10009613_30500</name>
</gene>
<feature type="region of interest" description="Disordered" evidence="2">
    <location>
        <begin position="1"/>
        <end position="78"/>
    </location>
</feature>
<proteinExistence type="inferred from homology"/>
<evidence type="ECO:0000313" key="5">
    <source>
        <dbReference type="EMBL" id="GAA1390239.1"/>
    </source>
</evidence>
<accession>A0ABN1XTZ8</accession>
<keyword evidence="3" id="KW-1133">Transmembrane helix</keyword>
<feature type="domain" description="GH16" evidence="4">
    <location>
        <begin position="259"/>
        <end position="453"/>
    </location>
</feature>
<dbReference type="CDD" id="cd00413">
    <property type="entry name" value="Glyco_hydrolase_16"/>
    <property type="match status" value="1"/>
</dbReference>
<dbReference type="PROSITE" id="PS51762">
    <property type="entry name" value="GH16_2"/>
    <property type="match status" value="1"/>
</dbReference>
<evidence type="ECO:0000256" key="3">
    <source>
        <dbReference type="SAM" id="Phobius"/>
    </source>
</evidence>
<keyword evidence="3" id="KW-0472">Membrane</keyword>
<dbReference type="Pfam" id="PF00722">
    <property type="entry name" value="Glyco_hydro_16"/>
    <property type="match status" value="1"/>
</dbReference>